<dbReference type="EMBL" id="JACHBK010000014">
    <property type="protein sequence ID" value="MBB5538567.1"/>
    <property type="molecule type" value="Genomic_DNA"/>
</dbReference>
<reference evidence="2 3" key="1">
    <citation type="submission" date="2020-08" db="EMBL/GenBank/DDBJ databases">
        <title>Genomic Encyclopedia of Type Strains, Phase IV (KMG-V): Genome sequencing to study the core and pangenomes of soil and plant-associated prokaryotes.</title>
        <authorList>
            <person name="Whitman W."/>
        </authorList>
    </citation>
    <scope>NUCLEOTIDE SEQUENCE [LARGE SCALE GENOMIC DNA]</scope>
    <source>
        <strain evidence="2 3">SEMIA 4084</strain>
    </source>
</reference>
<sequence length="92" mass="10298">MNRPYDTSKRALNTSESQGRLVEADRSDASAKAIRSQVQLAVQAVDIARNAPWLPMRVFQSASRSSRASDQHGLEFGDIVEAMIGRRRKRLL</sequence>
<protein>
    <submittedName>
        <fullName evidence="2">Uncharacterized protein</fullName>
    </submittedName>
</protein>
<accession>A0A7W8UFS6</accession>
<organism evidence="2 3">
    <name type="scientific">Rhizobium giardinii</name>
    <dbReference type="NCBI Taxonomy" id="56731"/>
    <lineage>
        <taxon>Bacteria</taxon>
        <taxon>Pseudomonadati</taxon>
        <taxon>Pseudomonadota</taxon>
        <taxon>Alphaproteobacteria</taxon>
        <taxon>Hyphomicrobiales</taxon>
        <taxon>Rhizobiaceae</taxon>
        <taxon>Rhizobium/Agrobacterium group</taxon>
        <taxon>Rhizobium</taxon>
    </lineage>
</organism>
<evidence type="ECO:0000313" key="2">
    <source>
        <dbReference type="EMBL" id="MBB5538567.1"/>
    </source>
</evidence>
<proteinExistence type="predicted"/>
<name>A0A7W8UFS6_9HYPH</name>
<dbReference type="AlphaFoldDB" id="A0A7W8UFS6"/>
<evidence type="ECO:0000313" key="3">
    <source>
        <dbReference type="Proteomes" id="UP000585507"/>
    </source>
</evidence>
<comment type="caution">
    <text evidence="2">The sequence shown here is derived from an EMBL/GenBank/DDBJ whole genome shotgun (WGS) entry which is preliminary data.</text>
</comment>
<dbReference type="Proteomes" id="UP000585507">
    <property type="component" value="Unassembled WGS sequence"/>
</dbReference>
<feature type="region of interest" description="Disordered" evidence="1">
    <location>
        <begin position="1"/>
        <end position="27"/>
    </location>
</feature>
<evidence type="ECO:0000256" key="1">
    <source>
        <dbReference type="SAM" id="MobiDB-lite"/>
    </source>
</evidence>
<gene>
    <name evidence="2" type="ORF">GGD55_005306</name>
</gene>
<keyword evidence="3" id="KW-1185">Reference proteome</keyword>